<dbReference type="InterPro" id="IPR035979">
    <property type="entry name" value="RBD_domain_sf"/>
</dbReference>
<dbReference type="PANTHER" id="PTHR12620">
    <property type="entry name" value="U2 SNRNP AUXILIARY FACTOR, SMALL SUBUNIT"/>
    <property type="match status" value="1"/>
</dbReference>
<evidence type="ECO:0000256" key="5">
    <source>
        <dbReference type="PROSITE-ProRule" id="PRU00723"/>
    </source>
</evidence>
<feature type="zinc finger region" description="C3H1-type" evidence="5">
    <location>
        <begin position="38"/>
        <end position="65"/>
    </location>
</feature>
<dbReference type="EMBL" id="OU898276">
    <property type="protein sequence ID" value="CAG9827824.1"/>
    <property type="molecule type" value="Genomic_DNA"/>
</dbReference>
<gene>
    <name evidence="8" type="ORF">DIABBA_LOCUS1792</name>
</gene>
<dbReference type="PRINTS" id="PR01848">
    <property type="entry name" value="U2AUXFACTOR"/>
</dbReference>
<dbReference type="SUPFAM" id="SSF90229">
    <property type="entry name" value="CCCH zinc finger"/>
    <property type="match status" value="1"/>
</dbReference>
<dbReference type="InterPro" id="IPR012677">
    <property type="entry name" value="Nucleotide-bd_a/b_plait_sf"/>
</dbReference>
<dbReference type="Proteomes" id="UP001153709">
    <property type="component" value="Chromosome 1"/>
</dbReference>
<evidence type="ECO:0000313" key="9">
    <source>
        <dbReference type="Proteomes" id="UP001153709"/>
    </source>
</evidence>
<evidence type="ECO:0000313" key="8">
    <source>
        <dbReference type="EMBL" id="CAG9827824.1"/>
    </source>
</evidence>
<proteinExistence type="predicted"/>
<dbReference type="AlphaFoldDB" id="A0A9N9SRB3"/>
<evidence type="ECO:0000256" key="4">
    <source>
        <dbReference type="ARBA" id="ARBA00022833"/>
    </source>
</evidence>
<name>A0A9N9SRB3_DIABA</name>
<dbReference type="GO" id="GO:0008270">
    <property type="term" value="F:zinc ion binding"/>
    <property type="evidence" value="ECO:0007669"/>
    <property type="project" value="UniProtKB-KW"/>
</dbReference>
<feature type="compositionally biased region" description="Basic and acidic residues" evidence="6">
    <location>
        <begin position="77"/>
        <end position="109"/>
    </location>
</feature>
<feature type="domain" description="C3H1-type" evidence="7">
    <location>
        <begin position="38"/>
        <end position="65"/>
    </location>
</feature>
<keyword evidence="9" id="KW-1185">Reference proteome</keyword>
<dbReference type="GO" id="GO:0000398">
    <property type="term" value="P:mRNA splicing, via spliceosome"/>
    <property type="evidence" value="ECO:0007669"/>
    <property type="project" value="InterPro"/>
</dbReference>
<feature type="compositionally biased region" description="Basic residues" evidence="6">
    <location>
        <begin position="128"/>
        <end position="137"/>
    </location>
</feature>
<dbReference type="GO" id="GO:0003723">
    <property type="term" value="F:RNA binding"/>
    <property type="evidence" value="ECO:0007669"/>
    <property type="project" value="InterPro"/>
</dbReference>
<organism evidence="8 9">
    <name type="scientific">Diabrotica balteata</name>
    <name type="common">Banded cucumber beetle</name>
    <dbReference type="NCBI Taxonomy" id="107213"/>
    <lineage>
        <taxon>Eukaryota</taxon>
        <taxon>Metazoa</taxon>
        <taxon>Ecdysozoa</taxon>
        <taxon>Arthropoda</taxon>
        <taxon>Hexapoda</taxon>
        <taxon>Insecta</taxon>
        <taxon>Pterygota</taxon>
        <taxon>Neoptera</taxon>
        <taxon>Endopterygota</taxon>
        <taxon>Coleoptera</taxon>
        <taxon>Polyphaga</taxon>
        <taxon>Cucujiformia</taxon>
        <taxon>Chrysomeloidea</taxon>
        <taxon>Chrysomelidae</taxon>
        <taxon>Galerucinae</taxon>
        <taxon>Diabroticina</taxon>
        <taxon>Diabroticites</taxon>
        <taxon>Diabrotica</taxon>
    </lineage>
</organism>
<dbReference type="InterPro" id="IPR000571">
    <property type="entry name" value="Znf_CCCH"/>
</dbReference>
<keyword evidence="3 5" id="KW-0863">Zinc-finger</keyword>
<dbReference type="OrthoDB" id="75923at2759"/>
<evidence type="ECO:0000256" key="3">
    <source>
        <dbReference type="ARBA" id="ARBA00022771"/>
    </source>
</evidence>
<accession>A0A9N9SRB3</accession>
<dbReference type="PROSITE" id="PS50103">
    <property type="entry name" value="ZF_C3H1"/>
    <property type="match status" value="1"/>
</dbReference>
<sequence>MFLLNFASTRSALKCYRALNGRWYGGKQLSVQFANIPSWKSAVCGVHFINSCPKGSNCNFIHAFRNPGHTYGALKRIKTEQRTNQRSHSEARNWRWSESPEHEPKKSDWDTDSYTSSSRKDRQSTRNGFRKRRRSRSRSKDKDRRHSSSRRRKRDSSSRSSSRSSKYRS</sequence>
<evidence type="ECO:0000259" key="7">
    <source>
        <dbReference type="PROSITE" id="PS50103"/>
    </source>
</evidence>
<evidence type="ECO:0000256" key="6">
    <source>
        <dbReference type="SAM" id="MobiDB-lite"/>
    </source>
</evidence>
<dbReference type="GO" id="GO:0089701">
    <property type="term" value="C:U2AF complex"/>
    <property type="evidence" value="ECO:0007669"/>
    <property type="project" value="InterPro"/>
</dbReference>
<evidence type="ECO:0000256" key="1">
    <source>
        <dbReference type="ARBA" id="ARBA00022723"/>
    </source>
</evidence>
<keyword evidence="1 5" id="KW-0479">Metal-binding</keyword>
<dbReference type="SUPFAM" id="SSF54928">
    <property type="entry name" value="RNA-binding domain, RBD"/>
    <property type="match status" value="1"/>
</dbReference>
<feature type="compositionally biased region" description="Low complexity" evidence="6">
    <location>
        <begin position="158"/>
        <end position="169"/>
    </location>
</feature>
<reference evidence="8" key="1">
    <citation type="submission" date="2022-01" db="EMBL/GenBank/DDBJ databases">
        <authorList>
            <person name="King R."/>
        </authorList>
    </citation>
    <scope>NUCLEOTIDE SEQUENCE</scope>
</reference>
<dbReference type="Gene3D" id="3.30.70.330">
    <property type="match status" value="1"/>
</dbReference>
<evidence type="ECO:0000256" key="2">
    <source>
        <dbReference type="ARBA" id="ARBA00022737"/>
    </source>
</evidence>
<keyword evidence="2" id="KW-0677">Repeat</keyword>
<dbReference type="InterPro" id="IPR036855">
    <property type="entry name" value="Znf_CCCH_sf"/>
</dbReference>
<keyword evidence="4 5" id="KW-0862">Zinc</keyword>
<dbReference type="InterPro" id="IPR009145">
    <property type="entry name" value="U2AF_small"/>
</dbReference>
<protein>
    <recommendedName>
        <fullName evidence="7">C3H1-type domain-containing protein</fullName>
    </recommendedName>
</protein>
<feature type="region of interest" description="Disordered" evidence="6">
    <location>
        <begin position="76"/>
        <end position="169"/>
    </location>
</feature>